<dbReference type="CDD" id="cd00077">
    <property type="entry name" value="HDc"/>
    <property type="match status" value="1"/>
</dbReference>
<evidence type="ECO:0000256" key="5">
    <source>
        <dbReference type="ARBA" id="ARBA00023004"/>
    </source>
</evidence>
<name>A0A9D2BV01_9FIRM</name>
<accession>A0A9D2BV01</accession>
<dbReference type="InterPro" id="IPR006674">
    <property type="entry name" value="HD_domain"/>
</dbReference>
<dbReference type="InterPro" id="IPR003607">
    <property type="entry name" value="HD/PDEase_dom"/>
</dbReference>
<organism evidence="8 9">
    <name type="scientific">Candidatus Gemmiger excrementipullorum</name>
    <dbReference type="NCBI Taxonomy" id="2838610"/>
    <lineage>
        <taxon>Bacteria</taxon>
        <taxon>Bacillati</taxon>
        <taxon>Bacillota</taxon>
        <taxon>Clostridia</taxon>
        <taxon>Eubacteriales</taxon>
        <taxon>Gemmiger</taxon>
    </lineage>
</organism>
<dbReference type="SUPFAM" id="SSF109604">
    <property type="entry name" value="HD-domain/PDEase-like"/>
    <property type="match status" value="1"/>
</dbReference>
<evidence type="ECO:0000256" key="3">
    <source>
        <dbReference type="ARBA" id="ARBA00022741"/>
    </source>
</evidence>
<sequence length="190" mass="21018">MTCEQAKQLVKPRLGHKRWTHTKNVKTMAVQLAKRWGADPEKAALAALLHDSAKELPREALLQIFADNAIIAENAPARPAAIWHGIAAAILAQTQWGVTDPEVLSAIRCHTTGKPDMSLLDKILYLADMTSAERDWPGVEELRALQMQDLDAALCQALKQSIDFVQEKGGTLDPESVAAYEYQKARLARR</sequence>
<protein>
    <recommendedName>
        <fullName evidence="1">bis(5'-nucleosyl)-tetraphosphatase (symmetrical)</fullName>
        <ecNumber evidence="1">3.6.1.41</ecNumber>
    </recommendedName>
</protein>
<dbReference type="NCBIfam" id="TIGR00488">
    <property type="entry name" value="bis(5'-nucleosyl)-tetraphosphatase (symmetrical) YqeK"/>
    <property type="match status" value="1"/>
</dbReference>
<dbReference type="GO" id="GO:0008803">
    <property type="term" value="F:bis(5'-nucleosyl)-tetraphosphatase (symmetrical) activity"/>
    <property type="evidence" value="ECO:0007669"/>
    <property type="project" value="UniProtKB-EC"/>
</dbReference>
<dbReference type="GO" id="GO:0000166">
    <property type="term" value="F:nucleotide binding"/>
    <property type="evidence" value="ECO:0007669"/>
    <property type="project" value="UniProtKB-KW"/>
</dbReference>
<dbReference type="Pfam" id="PF01966">
    <property type="entry name" value="HD"/>
    <property type="match status" value="1"/>
</dbReference>
<comment type="catalytic activity">
    <reaction evidence="6">
        <text>P(1),P(4)-bis(5'-adenosyl) tetraphosphate + H2O = 2 ADP + 2 H(+)</text>
        <dbReference type="Rhea" id="RHEA:24252"/>
        <dbReference type="ChEBI" id="CHEBI:15377"/>
        <dbReference type="ChEBI" id="CHEBI:15378"/>
        <dbReference type="ChEBI" id="CHEBI:58141"/>
        <dbReference type="ChEBI" id="CHEBI:456216"/>
        <dbReference type="EC" id="3.6.1.41"/>
    </reaction>
</comment>
<comment type="caution">
    <text evidence="8">The sequence shown here is derived from an EMBL/GenBank/DDBJ whole genome shotgun (WGS) entry which is preliminary data.</text>
</comment>
<evidence type="ECO:0000256" key="4">
    <source>
        <dbReference type="ARBA" id="ARBA00022801"/>
    </source>
</evidence>
<reference evidence="8" key="2">
    <citation type="submission" date="2021-04" db="EMBL/GenBank/DDBJ databases">
        <authorList>
            <person name="Gilroy R."/>
        </authorList>
    </citation>
    <scope>NUCLEOTIDE SEQUENCE</scope>
    <source>
        <strain evidence="8">ChiHecec2B26-7398</strain>
    </source>
</reference>
<evidence type="ECO:0000313" key="8">
    <source>
        <dbReference type="EMBL" id="HIX95153.1"/>
    </source>
</evidence>
<gene>
    <name evidence="8" type="primary">yqeK</name>
    <name evidence="8" type="ORF">H9846_06820</name>
</gene>
<dbReference type="SMART" id="SM00471">
    <property type="entry name" value="HDc"/>
    <property type="match status" value="1"/>
</dbReference>
<dbReference type="PANTHER" id="PTHR35795">
    <property type="entry name" value="SLR1885 PROTEIN"/>
    <property type="match status" value="1"/>
</dbReference>
<dbReference type="EC" id="3.6.1.41" evidence="1"/>
<dbReference type="PROSITE" id="PS51831">
    <property type="entry name" value="HD"/>
    <property type="match status" value="1"/>
</dbReference>
<dbReference type="Proteomes" id="UP000886751">
    <property type="component" value="Unassembled WGS sequence"/>
</dbReference>
<feature type="domain" description="HD" evidence="7">
    <location>
        <begin position="18"/>
        <end position="133"/>
    </location>
</feature>
<evidence type="ECO:0000256" key="6">
    <source>
        <dbReference type="ARBA" id="ARBA00049417"/>
    </source>
</evidence>
<evidence type="ECO:0000259" key="7">
    <source>
        <dbReference type="PROSITE" id="PS51831"/>
    </source>
</evidence>
<proteinExistence type="predicted"/>
<dbReference type="Gene3D" id="1.10.3210.10">
    <property type="entry name" value="Hypothetical protein af1432"/>
    <property type="match status" value="1"/>
</dbReference>
<keyword evidence="4 8" id="KW-0378">Hydrolase</keyword>
<dbReference type="EMBL" id="DXEI01000101">
    <property type="protein sequence ID" value="HIX95153.1"/>
    <property type="molecule type" value="Genomic_DNA"/>
</dbReference>
<keyword evidence="5" id="KW-0408">Iron</keyword>
<evidence type="ECO:0000256" key="2">
    <source>
        <dbReference type="ARBA" id="ARBA00022723"/>
    </source>
</evidence>
<keyword evidence="3" id="KW-0547">Nucleotide-binding</keyword>
<evidence type="ECO:0000313" key="9">
    <source>
        <dbReference type="Proteomes" id="UP000886751"/>
    </source>
</evidence>
<dbReference type="GO" id="GO:0046872">
    <property type="term" value="F:metal ion binding"/>
    <property type="evidence" value="ECO:0007669"/>
    <property type="project" value="UniProtKB-KW"/>
</dbReference>
<dbReference type="InterPro" id="IPR005249">
    <property type="entry name" value="YqeK"/>
</dbReference>
<dbReference type="AlphaFoldDB" id="A0A9D2BV01"/>
<evidence type="ECO:0000256" key="1">
    <source>
        <dbReference type="ARBA" id="ARBA00012506"/>
    </source>
</evidence>
<dbReference type="InterPro" id="IPR051094">
    <property type="entry name" value="Diverse_Catalytic_Enzymes"/>
</dbReference>
<keyword evidence="2" id="KW-0479">Metal-binding</keyword>
<dbReference type="PANTHER" id="PTHR35795:SF1">
    <property type="entry name" value="BIS(5'-NUCLEOSYL)-TETRAPHOSPHATASE, SYMMETRICAL"/>
    <property type="match status" value="1"/>
</dbReference>
<reference evidence="8" key="1">
    <citation type="journal article" date="2021" name="PeerJ">
        <title>Extensive microbial diversity within the chicken gut microbiome revealed by metagenomics and culture.</title>
        <authorList>
            <person name="Gilroy R."/>
            <person name="Ravi A."/>
            <person name="Getino M."/>
            <person name="Pursley I."/>
            <person name="Horton D.L."/>
            <person name="Alikhan N.F."/>
            <person name="Baker D."/>
            <person name="Gharbi K."/>
            <person name="Hall N."/>
            <person name="Watson M."/>
            <person name="Adriaenssens E.M."/>
            <person name="Foster-Nyarko E."/>
            <person name="Jarju S."/>
            <person name="Secka A."/>
            <person name="Antonio M."/>
            <person name="Oren A."/>
            <person name="Chaudhuri R.R."/>
            <person name="La Ragione R."/>
            <person name="Hildebrand F."/>
            <person name="Pallen M.J."/>
        </authorList>
    </citation>
    <scope>NUCLEOTIDE SEQUENCE</scope>
    <source>
        <strain evidence="8">ChiHecec2B26-7398</strain>
    </source>
</reference>